<feature type="domain" description="BIG2" evidence="1">
    <location>
        <begin position="470"/>
        <end position="547"/>
    </location>
</feature>
<organism evidence="2 3">
    <name type="scientific">Metabacillus mangrovi</name>
    <dbReference type="NCBI Taxonomy" id="1491830"/>
    <lineage>
        <taxon>Bacteria</taxon>
        <taxon>Bacillati</taxon>
        <taxon>Bacillota</taxon>
        <taxon>Bacilli</taxon>
        <taxon>Bacillales</taxon>
        <taxon>Bacillaceae</taxon>
        <taxon>Metabacillus</taxon>
    </lineage>
</organism>
<proteinExistence type="predicted"/>
<dbReference type="OrthoDB" id="1650483at2"/>
<comment type="caution">
    <text evidence="2">The sequence shown here is derived from an EMBL/GenBank/DDBJ whole genome shotgun (WGS) entry which is preliminary data.</text>
</comment>
<dbReference type="EMBL" id="WMIB01000017">
    <property type="protein sequence ID" value="MTH54716.1"/>
    <property type="molecule type" value="Genomic_DNA"/>
</dbReference>
<dbReference type="InterPro" id="IPR003343">
    <property type="entry name" value="Big_2"/>
</dbReference>
<keyword evidence="3" id="KW-1185">Reference proteome</keyword>
<dbReference type="InterPro" id="IPR045197">
    <property type="entry name" value="NUP210-like"/>
</dbReference>
<accession>A0A7X2S7P5</accession>
<evidence type="ECO:0000313" key="2">
    <source>
        <dbReference type="EMBL" id="MTH54716.1"/>
    </source>
</evidence>
<dbReference type="SUPFAM" id="SSF49373">
    <property type="entry name" value="Invasin/intimin cell-adhesion fragments"/>
    <property type="match status" value="4"/>
</dbReference>
<reference evidence="2 3" key="1">
    <citation type="journal article" date="2017" name="Int. J. Syst. Evol. Microbiol.">
        <title>Bacillus mangrovi sp. nov., isolated from a sediment sample from a mangrove forest.</title>
        <authorList>
            <person name="Gupta V."/>
            <person name="Singh P.K."/>
            <person name="Korpole S."/>
            <person name="Tanuku N.R.S."/>
            <person name="Pinnaka A.K."/>
        </authorList>
    </citation>
    <scope>NUCLEOTIDE SEQUENCE [LARGE SCALE GENOMIC DNA]</scope>
    <source>
        <strain evidence="2 3">KCTC 33872</strain>
    </source>
</reference>
<dbReference type="Proteomes" id="UP000434639">
    <property type="component" value="Unassembled WGS sequence"/>
</dbReference>
<protein>
    <recommendedName>
        <fullName evidence="1">BIG2 domain-containing protein</fullName>
    </recommendedName>
</protein>
<dbReference type="SMART" id="SM00635">
    <property type="entry name" value="BID_2"/>
    <property type="match status" value="4"/>
</dbReference>
<dbReference type="PANTHER" id="PTHR23019:SF0">
    <property type="entry name" value="NUCLEAR PORE MEMBRANE GLYCOPROTEIN 210"/>
    <property type="match status" value="1"/>
</dbReference>
<feature type="domain" description="BIG2" evidence="1">
    <location>
        <begin position="304"/>
        <end position="380"/>
    </location>
</feature>
<evidence type="ECO:0000313" key="3">
    <source>
        <dbReference type="Proteomes" id="UP000434639"/>
    </source>
</evidence>
<feature type="domain" description="BIG2" evidence="1">
    <location>
        <begin position="386"/>
        <end position="463"/>
    </location>
</feature>
<sequence length="715" mass="75675">MMILRAYKDNEYIKEKGAGMKRFNGVALKLMMAILLLISFSGYQPAEAAEQKVYKEGTYTVGKEIAAGLNKITAPGGTAEISFARGDVIYVEEVIEDEYEDVDQFTASLKAGDEIIIESYAGPSGVHIEHTAKADLNYLPNGLYEIGKDIPAGKYALDFPEGNSSLEPEIYILDSAFTQKDGFILLPEDPALTRTLTTGDYLYVSFVSDTMYLKLLNPAPSSITLDKTSLQIPAGNSHTLKATVLPVNAFDKSVTWSSSSKQTATVDSKGKVTAIAPGTAVIIATAKANPSVKKSITITVTKPLPASISLSKGALNITPGQTYKVTATVLPIQASDKTVQWKSSNPRAAVVDSKGAIKGVKDGTAVITATAKANTKVYKSITVKVTQKSVKVSKTKTSLFQGKTETLTAAVSPSDSIDKAVSWKSSNTKIATVDSKGKVTGKTKGTAVITASVKGAKTVKVTVTVTPPVLASSVKINKAYATVSKGSYVTLSASVSPASTTNKSVKWSSSNTKVAKVDSKGKVTAVGAGSAKITVSTSNRKTAVTTITVPYVKSLGSGNWKGGKDIPAGRYKITAQSGYGNLVIGMGTDRFVNEILSSEYDEYAVTTVTTDIKSGDSIEISGMERVQFVQVKNVKSNTLHAGHWTVGKDIDPGKYRITTTSHSGNLVVTRGYQLLVNEILSNGQSDYGVTSVTTTLKSGDHIDIAGMSKVVFSKR</sequence>
<feature type="domain" description="BIG2" evidence="1">
    <location>
        <begin position="219"/>
        <end position="296"/>
    </location>
</feature>
<evidence type="ECO:0000259" key="1">
    <source>
        <dbReference type="SMART" id="SM00635"/>
    </source>
</evidence>
<dbReference type="PANTHER" id="PTHR23019">
    <property type="entry name" value="NUCLEAR PORE MEMBRANE GLYCOPROTEIN GP210-RELATED"/>
    <property type="match status" value="1"/>
</dbReference>
<name>A0A7X2S7P5_9BACI</name>
<dbReference type="InterPro" id="IPR008964">
    <property type="entry name" value="Invasin/intimin_cell_adhesion"/>
</dbReference>
<dbReference type="AlphaFoldDB" id="A0A7X2S7P5"/>
<dbReference type="Gene3D" id="2.60.40.1080">
    <property type="match status" value="4"/>
</dbReference>
<dbReference type="Pfam" id="PF02368">
    <property type="entry name" value="Big_2"/>
    <property type="match status" value="4"/>
</dbReference>
<gene>
    <name evidence="2" type="ORF">GKZ89_15035</name>
</gene>